<dbReference type="Pfam" id="PF13193">
    <property type="entry name" value="AMP-binding_C"/>
    <property type="match status" value="1"/>
</dbReference>
<dbReference type="InterPro" id="IPR045851">
    <property type="entry name" value="AMP-bd_C_sf"/>
</dbReference>
<protein>
    <recommendedName>
        <fullName evidence="7">4-coumarate--CoA ligase</fullName>
    </recommendedName>
</protein>
<dbReference type="GO" id="GO:0016405">
    <property type="term" value="F:CoA-ligase activity"/>
    <property type="evidence" value="ECO:0007669"/>
    <property type="project" value="TreeGrafter"/>
</dbReference>
<evidence type="ECO:0000256" key="2">
    <source>
        <dbReference type="ARBA" id="ARBA00022598"/>
    </source>
</evidence>
<dbReference type="EMBL" id="JBGBPQ010000016">
    <property type="protein sequence ID" value="KAL1508438.1"/>
    <property type="molecule type" value="Genomic_DNA"/>
</dbReference>
<organism evidence="5 6">
    <name type="scientific">Prymnesium parvum</name>
    <name type="common">Toxic golden alga</name>
    <dbReference type="NCBI Taxonomy" id="97485"/>
    <lineage>
        <taxon>Eukaryota</taxon>
        <taxon>Haptista</taxon>
        <taxon>Haptophyta</taxon>
        <taxon>Prymnesiophyceae</taxon>
        <taxon>Prymnesiales</taxon>
        <taxon>Prymnesiaceae</taxon>
        <taxon>Prymnesium</taxon>
    </lineage>
</organism>
<dbReference type="InterPro" id="IPR025110">
    <property type="entry name" value="AMP-bd_C"/>
</dbReference>
<evidence type="ECO:0000313" key="5">
    <source>
        <dbReference type="EMBL" id="KAL1508438.1"/>
    </source>
</evidence>
<gene>
    <name evidence="5" type="ORF">AB1Y20_004542</name>
</gene>
<evidence type="ECO:0000256" key="1">
    <source>
        <dbReference type="ARBA" id="ARBA00006432"/>
    </source>
</evidence>
<dbReference type="PANTHER" id="PTHR24096:SF149">
    <property type="entry name" value="AMP-BINDING DOMAIN-CONTAINING PROTEIN-RELATED"/>
    <property type="match status" value="1"/>
</dbReference>
<sequence>MMMILPRRRPVLSLSRRLLSHLIPGSPRSIPDSAHTSGGLYDFMQKTGKWCELEASHAALVCLAAETPRVITYAELPRRVSAAAHALKSMGFSQGDVVNIHLHNCEQFVVGYLAVAALGGTTTTSNPAYTGTELGMQQVDSGAKFVLSSRQYAEAVSHAVSASGAASVSYIEDEACFANAPSTDAPLPPLERPLDPGVDLLTVPYSSGTTGKPKGVMLSHLNVSVNILQLMVHIEGSGPQMKKEDYVMGVLPLFHIYGMVVPFLTALCSQSTVVLLPKFEPVSFLEAMQKYNVNHGHFVPPIILFLAKHPVAKKYKLSSLRSICSAAAPLDANTQKSLSEELGVPITQGWGMTELAPVATIDRGGPPTPGSAGTLLPGTVGKVIDPNTLEALPAGQPGELCIAGPQVMLGYLNRPDATEQTIMPDGFLRTGDNAYFDEAGHVYILDRLKELIKVKGLQVAPAELEGRLLELAEIVDAAVIGVPDERSGQLPKAFVVKKAGSQLDADQIKAALAKTLAEYKVPAYIEFVDSIPKSPSGKILRRTLK</sequence>
<evidence type="ECO:0000259" key="4">
    <source>
        <dbReference type="Pfam" id="PF13193"/>
    </source>
</evidence>
<keyword evidence="2" id="KW-0436">Ligase</keyword>
<feature type="domain" description="AMP-binding enzyme C-terminal" evidence="4">
    <location>
        <begin position="463"/>
        <end position="538"/>
    </location>
</feature>
<dbReference type="InterPro" id="IPR042099">
    <property type="entry name" value="ANL_N_sf"/>
</dbReference>
<dbReference type="Proteomes" id="UP001515480">
    <property type="component" value="Unassembled WGS sequence"/>
</dbReference>
<feature type="domain" description="AMP-dependent synthetase/ligase" evidence="3">
    <location>
        <begin position="55"/>
        <end position="412"/>
    </location>
</feature>
<dbReference type="InterPro" id="IPR020845">
    <property type="entry name" value="AMP-binding_CS"/>
</dbReference>
<dbReference type="SUPFAM" id="SSF56801">
    <property type="entry name" value="Acetyl-CoA synthetase-like"/>
    <property type="match status" value="1"/>
</dbReference>
<reference evidence="5 6" key="1">
    <citation type="journal article" date="2024" name="Science">
        <title>Giant polyketide synthase enzymes in the biosynthesis of giant marine polyether toxins.</title>
        <authorList>
            <person name="Fallon T.R."/>
            <person name="Shende V.V."/>
            <person name="Wierzbicki I.H."/>
            <person name="Pendleton A.L."/>
            <person name="Watervoot N.F."/>
            <person name="Auber R.P."/>
            <person name="Gonzalez D.J."/>
            <person name="Wisecaver J.H."/>
            <person name="Moore B.S."/>
        </authorList>
    </citation>
    <scope>NUCLEOTIDE SEQUENCE [LARGE SCALE GENOMIC DNA]</scope>
    <source>
        <strain evidence="5 6">12B1</strain>
    </source>
</reference>
<evidence type="ECO:0008006" key="7">
    <source>
        <dbReference type="Google" id="ProtNLM"/>
    </source>
</evidence>
<dbReference type="PANTHER" id="PTHR24096">
    <property type="entry name" value="LONG-CHAIN-FATTY-ACID--COA LIGASE"/>
    <property type="match status" value="1"/>
</dbReference>
<evidence type="ECO:0000313" key="6">
    <source>
        <dbReference type="Proteomes" id="UP001515480"/>
    </source>
</evidence>
<dbReference type="Gene3D" id="3.30.300.30">
    <property type="match status" value="1"/>
</dbReference>
<dbReference type="Gene3D" id="3.40.50.12780">
    <property type="entry name" value="N-terminal domain of ligase-like"/>
    <property type="match status" value="1"/>
</dbReference>
<dbReference type="InterPro" id="IPR000873">
    <property type="entry name" value="AMP-dep_synth/lig_dom"/>
</dbReference>
<comment type="similarity">
    <text evidence="1">Belongs to the ATP-dependent AMP-binding enzyme family.</text>
</comment>
<proteinExistence type="inferred from homology"/>
<keyword evidence="6" id="KW-1185">Reference proteome</keyword>
<dbReference type="AlphaFoldDB" id="A0AB34IYT1"/>
<comment type="caution">
    <text evidence="5">The sequence shown here is derived from an EMBL/GenBank/DDBJ whole genome shotgun (WGS) entry which is preliminary data.</text>
</comment>
<name>A0AB34IYT1_PRYPA</name>
<dbReference type="PROSITE" id="PS00455">
    <property type="entry name" value="AMP_BINDING"/>
    <property type="match status" value="1"/>
</dbReference>
<accession>A0AB34IYT1</accession>
<evidence type="ECO:0000259" key="3">
    <source>
        <dbReference type="Pfam" id="PF00501"/>
    </source>
</evidence>
<dbReference type="Pfam" id="PF00501">
    <property type="entry name" value="AMP-binding"/>
    <property type="match status" value="1"/>
</dbReference>
<dbReference type="FunFam" id="3.30.300.30:FF:000007">
    <property type="entry name" value="4-coumarate--CoA ligase 2"/>
    <property type="match status" value="1"/>
</dbReference>